<protein>
    <submittedName>
        <fullName evidence="3">Uncharacterized protein</fullName>
    </submittedName>
</protein>
<feature type="region of interest" description="Disordered" evidence="2">
    <location>
        <begin position="84"/>
        <end position="111"/>
    </location>
</feature>
<dbReference type="AlphaFoldDB" id="A0A8T0ADS6"/>
<dbReference type="Proteomes" id="UP000606274">
    <property type="component" value="Unassembled WGS sequence"/>
</dbReference>
<comment type="caution">
    <text evidence="3">The sequence shown here is derived from an EMBL/GenBank/DDBJ whole genome shotgun (WGS) entry which is preliminary data.</text>
</comment>
<evidence type="ECO:0000313" key="3">
    <source>
        <dbReference type="EMBL" id="KAF7690397.1"/>
    </source>
</evidence>
<evidence type="ECO:0000313" key="4">
    <source>
        <dbReference type="Proteomes" id="UP000606274"/>
    </source>
</evidence>
<feature type="coiled-coil region" evidence="1">
    <location>
        <begin position="25"/>
        <end position="60"/>
    </location>
</feature>
<gene>
    <name evidence="3" type="ORF">HF521_012201</name>
</gene>
<sequence length="111" mass="13518">MVQESIRRKRLAKQDWDQQRDEKSRQEYKEMWQQVKRDVAKAKKKEYEELYEKMDTMEGEKDLYQLVRQTDRAGKDVMQVRGIKDGDGNVLTSEEYSEQLLNEKNERERKL</sequence>
<reference evidence="3" key="1">
    <citation type="submission" date="2020-08" db="EMBL/GenBank/DDBJ databases">
        <title>Chromosome-level assembly of Southern catfish (Silurus meridionalis) provides insights into visual adaptation to the nocturnal and benthic lifestyles.</title>
        <authorList>
            <person name="Zhang Y."/>
            <person name="Wang D."/>
            <person name="Peng Z."/>
        </authorList>
    </citation>
    <scope>NUCLEOTIDE SEQUENCE</scope>
    <source>
        <strain evidence="3">SWU-2019-XX</strain>
        <tissue evidence="3">Muscle</tissue>
    </source>
</reference>
<feature type="compositionally biased region" description="Polar residues" evidence="2">
    <location>
        <begin position="90"/>
        <end position="100"/>
    </location>
</feature>
<keyword evidence="4" id="KW-1185">Reference proteome</keyword>
<evidence type="ECO:0000256" key="1">
    <source>
        <dbReference type="SAM" id="Coils"/>
    </source>
</evidence>
<keyword evidence="1" id="KW-0175">Coiled coil</keyword>
<feature type="non-terminal residue" evidence="3">
    <location>
        <position position="111"/>
    </location>
</feature>
<evidence type="ECO:0000256" key="2">
    <source>
        <dbReference type="SAM" id="MobiDB-lite"/>
    </source>
</evidence>
<proteinExistence type="predicted"/>
<name>A0A8T0ADS6_SILME</name>
<organism evidence="3 4">
    <name type="scientific">Silurus meridionalis</name>
    <name type="common">Southern catfish</name>
    <name type="synonym">Silurus soldatovi meridionalis</name>
    <dbReference type="NCBI Taxonomy" id="175797"/>
    <lineage>
        <taxon>Eukaryota</taxon>
        <taxon>Metazoa</taxon>
        <taxon>Chordata</taxon>
        <taxon>Craniata</taxon>
        <taxon>Vertebrata</taxon>
        <taxon>Euteleostomi</taxon>
        <taxon>Actinopterygii</taxon>
        <taxon>Neopterygii</taxon>
        <taxon>Teleostei</taxon>
        <taxon>Ostariophysi</taxon>
        <taxon>Siluriformes</taxon>
        <taxon>Siluridae</taxon>
        <taxon>Silurus</taxon>
    </lineage>
</organism>
<feature type="region of interest" description="Disordered" evidence="2">
    <location>
        <begin position="1"/>
        <end position="24"/>
    </location>
</feature>
<dbReference type="EMBL" id="JABFDY010000023">
    <property type="protein sequence ID" value="KAF7690397.1"/>
    <property type="molecule type" value="Genomic_DNA"/>
</dbReference>
<feature type="compositionally biased region" description="Basic and acidic residues" evidence="2">
    <location>
        <begin position="101"/>
        <end position="111"/>
    </location>
</feature>
<feature type="compositionally biased region" description="Basic and acidic residues" evidence="2">
    <location>
        <begin position="12"/>
        <end position="24"/>
    </location>
</feature>
<accession>A0A8T0ADS6</accession>